<name>A0AAD4K5S9_9MUSC</name>
<reference evidence="2" key="1">
    <citation type="journal article" date="2021" name="Mol. Ecol. Resour.">
        <title>Phylogenomic analyses of the genus Drosophila reveals genomic signals of climate adaptation.</title>
        <authorList>
            <person name="Li F."/>
            <person name="Rane R.V."/>
            <person name="Luria V."/>
            <person name="Xiong Z."/>
            <person name="Chen J."/>
            <person name="Li Z."/>
            <person name="Catullo R.A."/>
            <person name="Griffin P.C."/>
            <person name="Schiffer M."/>
            <person name="Pearce S."/>
            <person name="Lee S.F."/>
            <person name="McElroy K."/>
            <person name="Stocker A."/>
            <person name="Shirriffs J."/>
            <person name="Cockerell F."/>
            <person name="Coppin C."/>
            <person name="Sgro C.M."/>
            <person name="Karger A."/>
            <person name="Cain J.W."/>
            <person name="Weber J.A."/>
            <person name="Santpere G."/>
            <person name="Kirschner M.W."/>
            <person name="Hoffmann A.A."/>
            <person name="Oakeshott J.G."/>
            <person name="Zhang G."/>
        </authorList>
    </citation>
    <scope>NUCLEOTIDE SEQUENCE</scope>
    <source>
        <strain evidence="2">BGI-SZ-2011g</strain>
    </source>
</reference>
<feature type="compositionally biased region" description="Gly residues" evidence="1">
    <location>
        <begin position="231"/>
        <end position="240"/>
    </location>
</feature>
<dbReference type="EMBL" id="JAJJHW010001127">
    <property type="protein sequence ID" value="KAH8377410.1"/>
    <property type="molecule type" value="Genomic_DNA"/>
</dbReference>
<keyword evidence="3" id="KW-1185">Reference proteome</keyword>
<accession>A0AAD4K5S9</accession>
<dbReference type="Proteomes" id="UP001200034">
    <property type="component" value="Unassembled WGS sequence"/>
</dbReference>
<organism evidence="2 3">
    <name type="scientific">Drosophila rubida</name>
    <dbReference type="NCBI Taxonomy" id="30044"/>
    <lineage>
        <taxon>Eukaryota</taxon>
        <taxon>Metazoa</taxon>
        <taxon>Ecdysozoa</taxon>
        <taxon>Arthropoda</taxon>
        <taxon>Hexapoda</taxon>
        <taxon>Insecta</taxon>
        <taxon>Pterygota</taxon>
        <taxon>Neoptera</taxon>
        <taxon>Endopterygota</taxon>
        <taxon>Diptera</taxon>
        <taxon>Brachycera</taxon>
        <taxon>Muscomorpha</taxon>
        <taxon>Ephydroidea</taxon>
        <taxon>Drosophilidae</taxon>
        <taxon>Drosophila</taxon>
    </lineage>
</organism>
<comment type="caution">
    <text evidence="2">The sequence shown here is derived from an EMBL/GenBank/DDBJ whole genome shotgun (WGS) entry which is preliminary data.</text>
</comment>
<protein>
    <recommendedName>
        <fullName evidence="4">Mediator of RNA polymerase II transcription subunit 26</fullName>
    </recommendedName>
</protein>
<dbReference type="AlphaFoldDB" id="A0AAD4K5S9"/>
<proteinExistence type="predicted"/>
<evidence type="ECO:0000313" key="3">
    <source>
        <dbReference type="Proteomes" id="UP001200034"/>
    </source>
</evidence>
<gene>
    <name evidence="2" type="ORF">KR093_005380</name>
</gene>
<feature type="region of interest" description="Disordered" evidence="1">
    <location>
        <begin position="226"/>
        <end position="247"/>
    </location>
</feature>
<sequence>MGSCLGSCVAASPANSATASVVATASNSNSTASTSSSSSASSTNCVTAAANSWYLGRARAASTDEPEAELLSTAGERCQRRGLVYRILKFKRKQQCPQFLDKYWEQQPSYAKLQNDSALAEIQLQNLDVHKLLNASATPSKETELQSYVRMTSSRASSSLDLEWEHEYSQLRQYQQRQQKEPQLQQQHHHQQEQRQPLQDTPPLVASQARYASLDQLTTAASLAASHGRHAGGGGGGGGRQARLGHGQRYGGSFTRTSCCSSTQNSWSHISTPESLEWDIDAEQEQQRQLRQEDDNLDDETLKLLHQIEQLKHHVLQETGDGLSVAVDELAEGLQFRASHFGVEAHIS</sequence>
<evidence type="ECO:0000256" key="1">
    <source>
        <dbReference type="SAM" id="MobiDB-lite"/>
    </source>
</evidence>
<feature type="compositionally biased region" description="Low complexity" evidence="1">
    <location>
        <begin position="173"/>
        <end position="186"/>
    </location>
</feature>
<evidence type="ECO:0008006" key="4">
    <source>
        <dbReference type="Google" id="ProtNLM"/>
    </source>
</evidence>
<feature type="region of interest" description="Disordered" evidence="1">
    <location>
        <begin position="173"/>
        <end position="199"/>
    </location>
</feature>
<evidence type="ECO:0000313" key="2">
    <source>
        <dbReference type="EMBL" id="KAH8377410.1"/>
    </source>
</evidence>